<reference evidence="2 3" key="1">
    <citation type="submission" date="2017-03" db="EMBL/GenBank/DDBJ databases">
        <title>Complete genome sequence of Candidatus 'Thiodictyon syntrophicum' sp. nov. strain Cad16T, a photolithoautotroph purple sulfur bacterium isolated from an alpine meromictic lake.</title>
        <authorList>
            <person name="Luedin S.M."/>
            <person name="Pothier J.F."/>
            <person name="Danza F."/>
            <person name="Storelli N."/>
            <person name="Wittwer M."/>
            <person name="Tonolla M."/>
        </authorList>
    </citation>
    <scope>NUCLEOTIDE SEQUENCE [LARGE SCALE GENOMIC DNA]</scope>
    <source>
        <strain evidence="2 3">Cad16T</strain>
        <plasmid evidence="3">Plasmid pts417</plasmid>
    </source>
</reference>
<dbReference type="EMBL" id="CP020371">
    <property type="protein sequence ID" value="AUB85254.1"/>
    <property type="molecule type" value="Genomic_DNA"/>
</dbReference>
<feature type="domain" description="DUF7008" evidence="1">
    <location>
        <begin position="25"/>
        <end position="388"/>
    </location>
</feature>
<geneLocation type="plasmid" evidence="3">
    <name>pts417</name>
</geneLocation>
<dbReference type="REBASE" id="226565">
    <property type="entry name" value="Tsy16TORF30580P"/>
</dbReference>
<organism evidence="2 3">
    <name type="scientific">Candidatus Thiodictyon syntrophicum</name>
    <dbReference type="NCBI Taxonomy" id="1166950"/>
    <lineage>
        <taxon>Bacteria</taxon>
        <taxon>Pseudomonadati</taxon>
        <taxon>Pseudomonadota</taxon>
        <taxon>Gammaproteobacteria</taxon>
        <taxon>Chromatiales</taxon>
        <taxon>Chromatiaceae</taxon>
        <taxon>Thiodictyon</taxon>
    </lineage>
</organism>
<dbReference type="Pfam" id="PF22654">
    <property type="entry name" value="DUF7008"/>
    <property type="match status" value="1"/>
</dbReference>
<protein>
    <recommendedName>
        <fullName evidence="1">DUF7008 domain-containing protein</fullName>
    </recommendedName>
</protein>
<dbReference type="AlphaFoldDB" id="A0A2K8UI53"/>
<dbReference type="KEGG" id="tsy:THSYN_30580"/>
<keyword evidence="3" id="KW-1185">Reference proteome</keyword>
<evidence type="ECO:0000313" key="3">
    <source>
        <dbReference type="Proteomes" id="UP000232638"/>
    </source>
</evidence>
<dbReference type="NCBIfam" id="NF033451">
    <property type="entry name" value="BREX_2_MTaseX"/>
    <property type="match status" value="1"/>
</dbReference>
<evidence type="ECO:0000259" key="1">
    <source>
        <dbReference type="Pfam" id="PF22654"/>
    </source>
</evidence>
<sequence>MTTLPTRASLDAARVRADSIRRQQIAWQEELDWRCYRLYGLLAADTDYEYPNPPEINLGERAFEIVLARRIAAGEEETTWFTRHGSTPITAIPDHWPAGYRQVVEARIALIESDKYIGLIERPEYKRRWAATPWVEQEQTALKGWLLDRLETPSYWPDPVALTSTSRLADRARRDPEFMQVAEIYAGRPDFDPSALVAALVAAESVPFLPVLRYTEPGLRKREQWESTWDLQRREDAGEQVGEIPVPPKYKSTDFVKPDCWRLRGGLDVPKERWVSYPGAERGADGSLVIAWAGWNHLQQATALAAYYLDMKEGEGWEPARLQPLLAGLLELIPWLKQWHNDYDAEHATRMGDYFAGFLADEARSLGLTRDDLRAWKPAAITTRRGRRKTG</sequence>
<accession>A0A2K8UI53</accession>
<proteinExistence type="predicted"/>
<keyword evidence="2" id="KW-0614">Plasmid</keyword>
<dbReference type="InterPro" id="IPR054277">
    <property type="entry name" value="DUF7008"/>
</dbReference>
<evidence type="ECO:0000313" key="2">
    <source>
        <dbReference type="EMBL" id="AUB85254.1"/>
    </source>
</evidence>
<dbReference type="RefSeq" id="WP_100922890.1">
    <property type="nucleotide sequence ID" value="NZ_CP020371.1"/>
</dbReference>
<dbReference type="Proteomes" id="UP000232638">
    <property type="component" value="Plasmid pTs417"/>
</dbReference>
<name>A0A2K8UI53_9GAMM</name>
<dbReference type="OrthoDB" id="4280289at2"/>
<gene>
    <name evidence="2" type="ORF">THSYN_30580</name>
</gene>